<sequence length="703" mass="78619">MSDAKKVAVDWHKVLQINNYYDEKNTEWLQKLKDSGYEVHLLSYCGYQRSQEVYAWAWSVWDGWACVSFTWSQCGFQGEARWASGAAMGVARLVTAAVLAGSNQGWWNASAPPSPAPSRTWWQEKADEWLPSMAPWTEGVKNGFDRLTAIPEVGTESGFDWGIWTLADTLFSLLGWACFGSAWAGVRNGCKRQCCILLGCCIVAHYIWAVCWPVVSLMCAIVVTVIWLARRLLRGLGAMVFIVQKWLGGTPEASEADYYGPGTGQLPETTELRKFKYQATVDKWVVVKQNDMTAVFKVHLCRSDDCSEPGYHFKVYGLTKKVDFESFNFHQANQEARTWGARAWQWAVGGSKTLVTKVRDLGSESERDEEPCQAHRVFWSNERGDERLASAPCRQQARDRTSLLKEDQLGEQDTIPLCETHSSQYVLKRFATLSMVEKGGMGNLLIGAPRIFGRDTDRKAGAREETSDPMAKLTQAIQKETSEIATLVRAQQDSGQHPPGSVKGLGRESEELVFLMRACDQYDVKVCPGDVGTALANALLAAQVGASTKLRALGYRQKISTRLAFGLSRPYSGTTDRHSLTAADFIQVTDAELDAFASEARDLKGQGEQRPAPPTRLDEWISRVKRQNQIWSVVYGMEWLEVKEHALSLLASWHQELPHKWPLQIVMDAWEELQIHGRDERTPSPAKEDGQPAGSESQVTQAS</sequence>
<organism evidence="3 4">
    <name type="scientific">Durusdinium trenchii</name>
    <dbReference type="NCBI Taxonomy" id="1381693"/>
    <lineage>
        <taxon>Eukaryota</taxon>
        <taxon>Sar</taxon>
        <taxon>Alveolata</taxon>
        <taxon>Dinophyceae</taxon>
        <taxon>Suessiales</taxon>
        <taxon>Symbiodiniaceae</taxon>
        <taxon>Durusdinium</taxon>
    </lineage>
</organism>
<dbReference type="Proteomes" id="UP001642484">
    <property type="component" value="Unassembled WGS sequence"/>
</dbReference>
<feature type="transmembrane region" description="Helical" evidence="2">
    <location>
        <begin position="206"/>
        <end position="229"/>
    </location>
</feature>
<evidence type="ECO:0000313" key="3">
    <source>
        <dbReference type="EMBL" id="CAK9029786.1"/>
    </source>
</evidence>
<proteinExistence type="predicted"/>
<feature type="region of interest" description="Disordered" evidence="1">
    <location>
        <begin position="676"/>
        <end position="703"/>
    </location>
</feature>
<keyword evidence="2" id="KW-0812">Transmembrane</keyword>
<evidence type="ECO:0000256" key="2">
    <source>
        <dbReference type="SAM" id="Phobius"/>
    </source>
</evidence>
<feature type="compositionally biased region" description="Basic and acidic residues" evidence="1">
    <location>
        <begin position="676"/>
        <end position="690"/>
    </location>
</feature>
<evidence type="ECO:0000313" key="4">
    <source>
        <dbReference type="Proteomes" id="UP001642484"/>
    </source>
</evidence>
<gene>
    <name evidence="3" type="ORF">CCMP2556_LOCUS17626</name>
</gene>
<comment type="caution">
    <text evidence="3">The sequence shown here is derived from an EMBL/GenBank/DDBJ whole genome shotgun (WGS) entry which is preliminary data.</text>
</comment>
<reference evidence="3 4" key="1">
    <citation type="submission" date="2024-02" db="EMBL/GenBank/DDBJ databases">
        <authorList>
            <person name="Chen Y."/>
            <person name="Shah S."/>
            <person name="Dougan E. K."/>
            <person name="Thang M."/>
            <person name="Chan C."/>
        </authorList>
    </citation>
    <scope>NUCLEOTIDE SEQUENCE [LARGE SCALE GENOMIC DNA]</scope>
</reference>
<keyword evidence="2" id="KW-1133">Transmembrane helix</keyword>
<feature type="compositionally biased region" description="Polar residues" evidence="1">
    <location>
        <begin position="694"/>
        <end position="703"/>
    </location>
</feature>
<accession>A0ABP0KSD5</accession>
<protein>
    <submittedName>
        <fullName evidence="3">Uncharacterized protein</fullName>
    </submittedName>
</protein>
<name>A0ABP0KSD5_9DINO</name>
<keyword evidence="4" id="KW-1185">Reference proteome</keyword>
<dbReference type="EMBL" id="CAXAMN010009780">
    <property type="protein sequence ID" value="CAK9029786.1"/>
    <property type="molecule type" value="Genomic_DNA"/>
</dbReference>
<keyword evidence="2" id="KW-0472">Membrane</keyword>
<evidence type="ECO:0000256" key="1">
    <source>
        <dbReference type="SAM" id="MobiDB-lite"/>
    </source>
</evidence>